<dbReference type="WBParaSite" id="maker-uti_cns_0005183-snap-gene-0.11-mRNA-1">
    <property type="protein sequence ID" value="maker-uti_cns_0005183-snap-gene-0.11-mRNA-1"/>
    <property type="gene ID" value="maker-uti_cns_0005183-snap-gene-0.11"/>
</dbReference>
<dbReference type="Proteomes" id="UP000095280">
    <property type="component" value="Unplaced"/>
</dbReference>
<evidence type="ECO:0000256" key="1">
    <source>
        <dbReference type="SAM" id="MobiDB-lite"/>
    </source>
</evidence>
<accession>A0A1I8H9W7</accession>
<sequence length="511" mass="56356">MKYFIMLLAIVMFFGLGSRACPPKFCTKTGRLCQSDNDCCSKKCNPILSKMGNCAPGGNPPGTQDITDNVGWQTSAGKRPAGKRPAGKRRLATSAGKRRLANVGWQTSAGKRPTGKRRQANVPQANVGWQTSAGKRPTGKRRQANVPQANVGWQTSAGKRQLANFPQANVPKNGVYIRKLKYRIMESVYKSKGQYSRIGQWRVMISLGREKRVSPVDVEAVNGNPVWDTAATFNLPTKHRDVSEPDDRLRIRILCRGTAVGQVSLRIAQLAVGITNAEERHEILEPIRRVGGGGSRPPGAVFYKCWLHWESEMQQQQPPPSRCLSTPQLNVLAIDSGPSMFKSLRRKICQSNNNNKRKQTTSQVTSARWMSMADLGREAAHQDPAATVYADNVEDVDAQCRRLSRDLGELCRRPRPLTVEATTEGATALADQEDHGSRAPCTPPTLSSLSQPPRTPHHREFRPDSMVESYSAVELDADEGEAASKSGKNMKGILGTRKSRQSVTFKYLLLL</sequence>
<organism evidence="3 4">
    <name type="scientific">Macrostomum lignano</name>
    <dbReference type="NCBI Taxonomy" id="282301"/>
    <lineage>
        <taxon>Eukaryota</taxon>
        <taxon>Metazoa</taxon>
        <taxon>Spiralia</taxon>
        <taxon>Lophotrochozoa</taxon>
        <taxon>Platyhelminthes</taxon>
        <taxon>Rhabditophora</taxon>
        <taxon>Macrostomorpha</taxon>
        <taxon>Macrostomida</taxon>
        <taxon>Macrostomidae</taxon>
        <taxon>Macrostomum</taxon>
    </lineage>
</organism>
<dbReference type="AlphaFoldDB" id="A0A1I8H9W7"/>
<protein>
    <submittedName>
        <fullName evidence="4">C2 domain-containing protein</fullName>
    </submittedName>
</protein>
<feature type="signal peptide" evidence="2">
    <location>
        <begin position="1"/>
        <end position="20"/>
    </location>
</feature>
<proteinExistence type="predicted"/>
<evidence type="ECO:0000256" key="2">
    <source>
        <dbReference type="SAM" id="SignalP"/>
    </source>
</evidence>
<feature type="region of interest" description="Disordered" evidence="1">
    <location>
        <begin position="422"/>
        <end position="464"/>
    </location>
</feature>
<evidence type="ECO:0000313" key="3">
    <source>
        <dbReference type="Proteomes" id="UP000095280"/>
    </source>
</evidence>
<name>A0A1I8H9W7_9PLAT</name>
<keyword evidence="2" id="KW-0732">Signal</keyword>
<reference evidence="4" key="1">
    <citation type="submission" date="2016-11" db="UniProtKB">
        <authorList>
            <consortium name="WormBaseParasite"/>
        </authorList>
    </citation>
    <scope>IDENTIFICATION</scope>
</reference>
<feature type="region of interest" description="Disordered" evidence="1">
    <location>
        <begin position="72"/>
        <end position="122"/>
    </location>
</feature>
<keyword evidence="3" id="KW-1185">Reference proteome</keyword>
<evidence type="ECO:0000313" key="4">
    <source>
        <dbReference type="WBParaSite" id="maker-uti_cns_0005183-snap-gene-0.11-mRNA-1"/>
    </source>
</evidence>
<feature type="chain" id="PRO_5009320061" evidence="2">
    <location>
        <begin position="21"/>
        <end position="511"/>
    </location>
</feature>
<feature type="compositionally biased region" description="Basic residues" evidence="1">
    <location>
        <begin position="80"/>
        <end position="100"/>
    </location>
</feature>